<name>X1ISR5_9ZZZZ</name>
<gene>
    <name evidence="1" type="ORF">S03H2_33112</name>
</gene>
<accession>X1ISR5</accession>
<dbReference type="AlphaFoldDB" id="X1ISR5"/>
<protein>
    <submittedName>
        <fullName evidence="1">Uncharacterized protein</fullName>
    </submittedName>
</protein>
<comment type="caution">
    <text evidence="1">The sequence shown here is derived from an EMBL/GenBank/DDBJ whole genome shotgun (WGS) entry which is preliminary data.</text>
</comment>
<dbReference type="Pfam" id="PF20230">
    <property type="entry name" value="DUF6588"/>
    <property type="match status" value="1"/>
</dbReference>
<dbReference type="EMBL" id="BARU01020142">
    <property type="protein sequence ID" value="GAH60563.1"/>
    <property type="molecule type" value="Genomic_DNA"/>
</dbReference>
<dbReference type="InterPro" id="IPR046495">
    <property type="entry name" value="DUF6588"/>
</dbReference>
<proteinExistence type="predicted"/>
<feature type="non-terminal residue" evidence="1">
    <location>
        <position position="153"/>
    </location>
</feature>
<sequence length="153" mass="16068">MITSFAQIGNIDFLEGGIADGTKLFEAYLSPWANAFGASLNGGWYNTAKPHKLGGFDVTFSVSTTIVPASAKSFDLTKMESKFEKLSLASGTGTEAPTIAGENKDGPTLEYVEDFLGNPITIASFKTPPGSNWGAIPLPMFQAGLGLPLGTEL</sequence>
<reference evidence="1" key="1">
    <citation type="journal article" date="2014" name="Front. Microbiol.">
        <title>High frequency of phylogenetically diverse reductive dehalogenase-homologous genes in deep subseafloor sedimentary metagenomes.</title>
        <authorList>
            <person name="Kawai M."/>
            <person name="Futagami T."/>
            <person name="Toyoda A."/>
            <person name="Takaki Y."/>
            <person name="Nishi S."/>
            <person name="Hori S."/>
            <person name="Arai W."/>
            <person name="Tsubouchi T."/>
            <person name="Morono Y."/>
            <person name="Uchiyama I."/>
            <person name="Ito T."/>
            <person name="Fujiyama A."/>
            <person name="Inagaki F."/>
            <person name="Takami H."/>
        </authorList>
    </citation>
    <scope>NUCLEOTIDE SEQUENCE</scope>
    <source>
        <strain evidence="1">Expedition CK06-06</strain>
    </source>
</reference>
<organism evidence="1">
    <name type="scientific">marine sediment metagenome</name>
    <dbReference type="NCBI Taxonomy" id="412755"/>
    <lineage>
        <taxon>unclassified sequences</taxon>
        <taxon>metagenomes</taxon>
        <taxon>ecological metagenomes</taxon>
    </lineage>
</organism>
<evidence type="ECO:0000313" key="1">
    <source>
        <dbReference type="EMBL" id="GAH60563.1"/>
    </source>
</evidence>